<evidence type="ECO:0000313" key="2">
    <source>
        <dbReference type="EMBL" id="OCL12949.1"/>
    </source>
</evidence>
<proteinExistence type="predicted"/>
<name>A0A8E2JXM4_9PEZI</name>
<feature type="compositionally biased region" description="Polar residues" evidence="1">
    <location>
        <begin position="20"/>
        <end position="30"/>
    </location>
</feature>
<accession>A0A8E2JXM4</accession>
<evidence type="ECO:0000313" key="3">
    <source>
        <dbReference type="Proteomes" id="UP000250140"/>
    </source>
</evidence>
<evidence type="ECO:0000256" key="1">
    <source>
        <dbReference type="SAM" id="MobiDB-lite"/>
    </source>
</evidence>
<protein>
    <submittedName>
        <fullName evidence="2">Uncharacterized protein</fullName>
    </submittedName>
</protein>
<feature type="compositionally biased region" description="Low complexity" evidence="1">
    <location>
        <begin position="201"/>
        <end position="211"/>
    </location>
</feature>
<feature type="compositionally biased region" description="Polar residues" evidence="1">
    <location>
        <begin position="186"/>
        <end position="200"/>
    </location>
</feature>
<feature type="region of interest" description="Disordered" evidence="1">
    <location>
        <begin position="436"/>
        <end position="467"/>
    </location>
</feature>
<dbReference type="Proteomes" id="UP000250140">
    <property type="component" value="Unassembled WGS sequence"/>
</dbReference>
<feature type="region of interest" description="Disordered" evidence="1">
    <location>
        <begin position="164"/>
        <end position="218"/>
    </location>
</feature>
<feature type="compositionally biased region" description="Basic and acidic residues" evidence="1">
    <location>
        <begin position="1"/>
        <end position="19"/>
    </location>
</feature>
<feature type="region of interest" description="Disordered" evidence="1">
    <location>
        <begin position="72"/>
        <end position="136"/>
    </location>
</feature>
<feature type="compositionally biased region" description="Low complexity" evidence="1">
    <location>
        <begin position="444"/>
        <end position="458"/>
    </location>
</feature>
<organism evidence="2 3">
    <name type="scientific">Glonium stellatum</name>
    <dbReference type="NCBI Taxonomy" id="574774"/>
    <lineage>
        <taxon>Eukaryota</taxon>
        <taxon>Fungi</taxon>
        <taxon>Dikarya</taxon>
        <taxon>Ascomycota</taxon>
        <taxon>Pezizomycotina</taxon>
        <taxon>Dothideomycetes</taxon>
        <taxon>Pleosporomycetidae</taxon>
        <taxon>Gloniales</taxon>
        <taxon>Gloniaceae</taxon>
        <taxon>Glonium</taxon>
    </lineage>
</organism>
<keyword evidence="3" id="KW-1185">Reference proteome</keyword>
<gene>
    <name evidence="2" type="ORF">AOQ84DRAFT_417558</name>
</gene>
<reference evidence="2 3" key="1">
    <citation type="journal article" date="2016" name="Nat. Commun.">
        <title>Ectomycorrhizal ecology is imprinted in the genome of the dominant symbiotic fungus Cenococcum geophilum.</title>
        <authorList>
            <consortium name="DOE Joint Genome Institute"/>
            <person name="Peter M."/>
            <person name="Kohler A."/>
            <person name="Ohm R.A."/>
            <person name="Kuo A."/>
            <person name="Krutzmann J."/>
            <person name="Morin E."/>
            <person name="Arend M."/>
            <person name="Barry K.W."/>
            <person name="Binder M."/>
            <person name="Choi C."/>
            <person name="Clum A."/>
            <person name="Copeland A."/>
            <person name="Grisel N."/>
            <person name="Haridas S."/>
            <person name="Kipfer T."/>
            <person name="LaButti K."/>
            <person name="Lindquist E."/>
            <person name="Lipzen A."/>
            <person name="Maire R."/>
            <person name="Meier B."/>
            <person name="Mihaltcheva S."/>
            <person name="Molinier V."/>
            <person name="Murat C."/>
            <person name="Poggeler S."/>
            <person name="Quandt C.A."/>
            <person name="Sperisen C."/>
            <person name="Tritt A."/>
            <person name="Tisserant E."/>
            <person name="Crous P.W."/>
            <person name="Henrissat B."/>
            <person name="Nehls U."/>
            <person name="Egli S."/>
            <person name="Spatafora J.W."/>
            <person name="Grigoriev I.V."/>
            <person name="Martin F.M."/>
        </authorList>
    </citation>
    <scope>NUCLEOTIDE SEQUENCE [LARGE SCALE GENOMIC DNA]</scope>
    <source>
        <strain evidence="2 3">CBS 207.34</strain>
    </source>
</reference>
<dbReference type="EMBL" id="KV748807">
    <property type="protein sequence ID" value="OCL12949.1"/>
    <property type="molecule type" value="Genomic_DNA"/>
</dbReference>
<dbReference type="OrthoDB" id="10478054at2759"/>
<sequence length="565" mass="62765">MNSGRLEDESKVFGHRDEQVNPSQSSPSVERQNHQDKPSLLDLATPSKFRRSEKCFSSESVFGLEVEVIDLTSDEPSPVPYTPTRKHTKTSRSVHGYAPSLMGMPDTPTHHPSSVLRDRKRDLSPSPSKSRNVRFSRAIQATQISSAATYPGLAFKTQPLRQDRYSSATSLSRGPPRSLIPAHASYSKSPVSTSRANPFTSSLSESSSKASPLRAPGHGSSELIPFDLKTSTWTPWKPREYSDLSCELLGSFDYNSFAARHNRSPADVLAVFQAMVIRPLRQEVEAKKRGESGIAELLALFRDHGTVLRTWAQGSGYEIDGKLEDIFRGEVVVVGESAIGKGPRARGGTNMLHKREKERVVIPIQVLSAEDWQYLNLHILNEGQKELLGKPKRRLSKEVERDSTKRDYDVKLHTSKKTDLFPKTDDIMMMLDDNATQTAEPKNSTTPPGSPRVSSSRSSKTKEELTETIRDDLDDSPTTLFGDETVLENSHLFDKSGKVKRFSFSGTSNNSLFMDMPNELEWLLGELAWFYTACSAALFSNRTRSVSPALGGARWLEAPFGTLSV</sequence>
<feature type="region of interest" description="Disordered" evidence="1">
    <location>
        <begin position="1"/>
        <end position="57"/>
    </location>
</feature>
<dbReference type="AlphaFoldDB" id="A0A8E2JXM4"/>